<reference evidence="2 3" key="1">
    <citation type="submission" date="2019-05" db="EMBL/GenBank/DDBJ databases">
        <title>Another draft genome of Portunus trituberculatus and its Hox gene families provides insights of decapod evolution.</title>
        <authorList>
            <person name="Jeong J.-H."/>
            <person name="Song I."/>
            <person name="Kim S."/>
            <person name="Choi T."/>
            <person name="Kim D."/>
            <person name="Ryu S."/>
            <person name="Kim W."/>
        </authorList>
    </citation>
    <scope>NUCLEOTIDE SEQUENCE [LARGE SCALE GENOMIC DNA]</scope>
    <source>
        <tissue evidence="2">Muscle</tissue>
    </source>
</reference>
<evidence type="ECO:0000313" key="2">
    <source>
        <dbReference type="EMBL" id="MPC16054.1"/>
    </source>
</evidence>
<feature type="region of interest" description="Disordered" evidence="1">
    <location>
        <begin position="1"/>
        <end position="86"/>
    </location>
</feature>
<feature type="compositionally biased region" description="Polar residues" evidence="1">
    <location>
        <begin position="50"/>
        <end position="62"/>
    </location>
</feature>
<organism evidence="2 3">
    <name type="scientific">Portunus trituberculatus</name>
    <name type="common">Swimming crab</name>
    <name type="synonym">Neptunus trituberculatus</name>
    <dbReference type="NCBI Taxonomy" id="210409"/>
    <lineage>
        <taxon>Eukaryota</taxon>
        <taxon>Metazoa</taxon>
        <taxon>Ecdysozoa</taxon>
        <taxon>Arthropoda</taxon>
        <taxon>Crustacea</taxon>
        <taxon>Multicrustacea</taxon>
        <taxon>Malacostraca</taxon>
        <taxon>Eumalacostraca</taxon>
        <taxon>Eucarida</taxon>
        <taxon>Decapoda</taxon>
        <taxon>Pleocyemata</taxon>
        <taxon>Brachyura</taxon>
        <taxon>Eubrachyura</taxon>
        <taxon>Portunoidea</taxon>
        <taxon>Portunidae</taxon>
        <taxon>Portuninae</taxon>
        <taxon>Portunus</taxon>
    </lineage>
</organism>
<dbReference type="EMBL" id="VSRR010000474">
    <property type="protein sequence ID" value="MPC16054.1"/>
    <property type="molecule type" value="Genomic_DNA"/>
</dbReference>
<name>A0A5B7D4V7_PORTR</name>
<dbReference type="AlphaFoldDB" id="A0A5B7D4V7"/>
<protein>
    <submittedName>
        <fullName evidence="2">Uncharacterized protein</fullName>
    </submittedName>
</protein>
<comment type="caution">
    <text evidence="2">The sequence shown here is derived from an EMBL/GenBank/DDBJ whole genome shotgun (WGS) entry which is preliminary data.</text>
</comment>
<dbReference type="Proteomes" id="UP000324222">
    <property type="component" value="Unassembled WGS sequence"/>
</dbReference>
<evidence type="ECO:0000256" key="1">
    <source>
        <dbReference type="SAM" id="MobiDB-lite"/>
    </source>
</evidence>
<sequence length="86" mass="9360">MTSSPESHTHNFRAGHTVKGRLPLSKPSSTECLAKNSTSNSTLESSTDSAPLNITRLSSVPGTTPVHHHSVYHAPMTDSHRDRTRK</sequence>
<accession>A0A5B7D4V7</accession>
<keyword evidence="3" id="KW-1185">Reference proteome</keyword>
<proteinExistence type="predicted"/>
<gene>
    <name evidence="2" type="ORF">E2C01_008865</name>
</gene>
<evidence type="ECO:0000313" key="3">
    <source>
        <dbReference type="Proteomes" id="UP000324222"/>
    </source>
</evidence>
<feature type="compositionally biased region" description="Low complexity" evidence="1">
    <location>
        <begin position="37"/>
        <end position="49"/>
    </location>
</feature>
<feature type="compositionally biased region" description="Basic residues" evidence="1">
    <location>
        <begin position="10"/>
        <end position="19"/>
    </location>
</feature>